<dbReference type="EMBL" id="JARKIF010000002">
    <property type="protein sequence ID" value="KAJ7646946.1"/>
    <property type="molecule type" value="Genomic_DNA"/>
</dbReference>
<dbReference type="InterPro" id="IPR027417">
    <property type="entry name" value="P-loop_NTPase"/>
</dbReference>
<proteinExistence type="inferred from homology"/>
<dbReference type="NCBIfam" id="NF040713">
    <property type="entry name" value="ZapE"/>
    <property type="match status" value="1"/>
</dbReference>
<keyword evidence="2" id="KW-0547">Nucleotide-binding</keyword>
<dbReference type="AlphaFoldDB" id="A0AAD7CEJ3"/>
<evidence type="ECO:0000256" key="1">
    <source>
        <dbReference type="ARBA" id="ARBA00010322"/>
    </source>
</evidence>
<evidence type="ECO:0000313" key="5">
    <source>
        <dbReference type="Proteomes" id="UP001221142"/>
    </source>
</evidence>
<gene>
    <name evidence="4" type="ORF">FB45DRAFT_735117</name>
</gene>
<dbReference type="PANTHER" id="PTHR12169">
    <property type="entry name" value="ATPASE N2B"/>
    <property type="match status" value="1"/>
</dbReference>
<comment type="similarity">
    <text evidence="1">Belongs to the AFG1 ATPase family.</text>
</comment>
<dbReference type="PANTHER" id="PTHR12169:SF2">
    <property type="entry name" value="AFG1P"/>
    <property type="match status" value="1"/>
</dbReference>
<reference evidence="4" key="1">
    <citation type="submission" date="2023-03" db="EMBL/GenBank/DDBJ databases">
        <title>Massive genome expansion in bonnet fungi (Mycena s.s.) driven by repeated elements and novel gene families across ecological guilds.</title>
        <authorList>
            <consortium name="Lawrence Berkeley National Laboratory"/>
            <person name="Harder C.B."/>
            <person name="Miyauchi S."/>
            <person name="Viragh M."/>
            <person name="Kuo A."/>
            <person name="Thoen E."/>
            <person name="Andreopoulos B."/>
            <person name="Lu D."/>
            <person name="Skrede I."/>
            <person name="Drula E."/>
            <person name="Henrissat B."/>
            <person name="Morin E."/>
            <person name="Kohler A."/>
            <person name="Barry K."/>
            <person name="LaButti K."/>
            <person name="Morin E."/>
            <person name="Salamov A."/>
            <person name="Lipzen A."/>
            <person name="Mereny Z."/>
            <person name="Hegedus B."/>
            <person name="Baldrian P."/>
            <person name="Stursova M."/>
            <person name="Weitz H."/>
            <person name="Taylor A."/>
            <person name="Grigoriev I.V."/>
            <person name="Nagy L.G."/>
            <person name="Martin F."/>
            <person name="Kauserud H."/>
        </authorList>
    </citation>
    <scope>NUCLEOTIDE SEQUENCE</scope>
    <source>
        <strain evidence="4">9284</strain>
    </source>
</reference>
<dbReference type="Proteomes" id="UP001221142">
    <property type="component" value="Unassembled WGS sequence"/>
</dbReference>
<keyword evidence="3" id="KW-0067">ATP-binding</keyword>
<dbReference type="SUPFAM" id="SSF52540">
    <property type="entry name" value="P-loop containing nucleoside triphosphate hydrolases"/>
    <property type="match status" value="1"/>
</dbReference>
<protein>
    <submittedName>
        <fullName evidence="4">AFG1-like ATPase-domain-containing protein</fullName>
    </submittedName>
</protein>
<dbReference type="Pfam" id="PF03969">
    <property type="entry name" value="AFG1_ATPase"/>
    <property type="match status" value="1"/>
</dbReference>
<dbReference type="GO" id="GO:0005524">
    <property type="term" value="F:ATP binding"/>
    <property type="evidence" value="ECO:0007669"/>
    <property type="project" value="UniProtKB-KW"/>
</dbReference>
<keyword evidence="5" id="KW-1185">Reference proteome</keyword>
<organism evidence="4 5">
    <name type="scientific">Roridomyces roridus</name>
    <dbReference type="NCBI Taxonomy" id="1738132"/>
    <lineage>
        <taxon>Eukaryota</taxon>
        <taxon>Fungi</taxon>
        <taxon>Dikarya</taxon>
        <taxon>Basidiomycota</taxon>
        <taxon>Agaricomycotina</taxon>
        <taxon>Agaricomycetes</taxon>
        <taxon>Agaricomycetidae</taxon>
        <taxon>Agaricales</taxon>
        <taxon>Marasmiineae</taxon>
        <taxon>Mycenaceae</taxon>
        <taxon>Roridomyces</taxon>
    </lineage>
</organism>
<name>A0AAD7CEJ3_9AGAR</name>
<accession>A0AAD7CEJ3</accession>
<dbReference type="GO" id="GO:0016887">
    <property type="term" value="F:ATP hydrolysis activity"/>
    <property type="evidence" value="ECO:0007669"/>
    <property type="project" value="InterPro"/>
</dbReference>
<evidence type="ECO:0000256" key="2">
    <source>
        <dbReference type="ARBA" id="ARBA00022741"/>
    </source>
</evidence>
<comment type="caution">
    <text evidence="4">The sequence shown here is derived from an EMBL/GenBank/DDBJ whole genome shotgun (WGS) entry which is preliminary data.</text>
</comment>
<evidence type="ECO:0000256" key="3">
    <source>
        <dbReference type="ARBA" id="ARBA00022840"/>
    </source>
</evidence>
<dbReference type="InterPro" id="IPR005654">
    <property type="entry name" value="ATPase_AFG1-like"/>
</dbReference>
<dbReference type="GO" id="GO:0005739">
    <property type="term" value="C:mitochondrion"/>
    <property type="evidence" value="ECO:0007669"/>
    <property type="project" value="TreeGrafter"/>
</dbReference>
<evidence type="ECO:0000313" key="4">
    <source>
        <dbReference type="EMBL" id="KAJ7646946.1"/>
    </source>
</evidence>
<dbReference type="Gene3D" id="3.40.50.300">
    <property type="entry name" value="P-loop containing nucleotide triphosphate hydrolases"/>
    <property type="match status" value="1"/>
</dbReference>
<sequence>MLTRVPRLHIRLGRPFSTALSHTDLLEKYRALVTAGHIKHDEEQVRVIMQLRRLQKELVDYSPASIAPHLLESPETSSSAWYKSTSEDDESADSRALVSLKSHAEELAALNTAKGILLTGPPGSGKSFLVDLWLACIPTPYKTRKHYSQLVLEIYRGVWEETQRRMSSDSTNSRDLGESAPWNASVRDQWRDLLKSGNLPLLWRSRARTTALSRPTIAFSVARRLVLRHWLLVFDEIQLLDISSATLLADVLSWYWRMGGVIVGTSNKVPDEIYKHGVQRERLEPFVEALKVRCPVLSMRSEHDWRRQDHRQEGRTWLLHSDEGRFVPLLKSFTSGEAEQMARNLHVFGRHLQVPWSSGGVAQFTFAELCDASLGPADYFTLAAHFHTIGISNIPVLPLSAKNQARRFISLIDALYEARCRVVCLAETKPEELFFPDAQASLPEEDVDAMMMAESISEGREGYRPNVSAYDSPGMAGRMEVKPLALDTLSIFSGQEEQFAFKRALSRLIEMTSPAYIQGARWTPLSDGERAWEKNVTQTRESVGHDEFASEETYLSETGIRRPAAPRIKADHVWGVREDWGPAAGKWGKGADTKP</sequence>